<gene>
    <name evidence="3" type="ORF">L211DRAFT_860397</name>
</gene>
<dbReference type="Pfam" id="PF25324">
    <property type="entry name" value="DUF7881"/>
    <property type="match status" value="1"/>
</dbReference>
<dbReference type="Proteomes" id="UP000267821">
    <property type="component" value="Unassembled WGS sequence"/>
</dbReference>
<keyword evidence="4" id="KW-1185">Reference proteome</keyword>
<evidence type="ECO:0000313" key="3">
    <source>
        <dbReference type="EMBL" id="RPB28070.1"/>
    </source>
</evidence>
<dbReference type="OrthoDB" id="2142759at2759"/>
<dbReference type="EMBL" id="ML121530">
    <property type="protein sequence ID" value="RPB28070.1"/>
    <property type="molecule type" value="Genomic_DNA"/>
</dbReference>
<proteinExistence type="predicted"/>
<feature type="domain" description="HNH nuclease" evidence="1">
    <location>
        <begin position="136"/>
        <end position="171"/>
    </location>
</feature>
<dbReference type="AlphaFoldDB" id="A0A3N4LZ45"/>
<protein>
    <submittedName>
        <fullName evidence="3">Uncharacterized protein</fullName>
    </submittedName>
</protein>
<evidence type="ECO:0000259" key="1">
    <source>
        <dbReference type="Pfam" id="PF13391"/>
    </source>
</evidence>
<evidence type="ECO:0000313" key="4">
    <source>
        <dbReference type="Proteomes" id="UP000267821"/>
    </source>
</evidence>
<dbReference type="Pfam" id="PF13391">
    <property type="entry name" value="HNH_2"/>
    <property type="match status" value="1"/>
</dbReference>
<feature type="domain" description="DUF7881" evidence="2">
    <location>
        <begin position="8"/>
        <end position="82"/>
    </location>
</feature>
<dbReference type="STRING" id="1051890.A0A3N4LZ45"/>
<sequence>MPIDRSLGRNVKFYDATSPEVALGGMIQNGSVTEGNFLDMLGILLITETPIRVQERGSGHIVMKTNNRLEAGHYDVYCDSPINVNNGPWVFRLISHNVSGRDGAFMTGIRVRDGKCVISGVMNPRLRGNMGQWITDMDDTNGSSKINSLQNGMLLPSNIHQMFDQYLISVNPDIIVFDEDYLGLDGRVLDPVCRDPNNEHRMAISDNMRGAGEPIFEHDFSSGDMME</sequence>
<evidence type="ECO:0000259" key="2">
    <source>
        <dbReference type="Pfam" id="PF25324"/>
    </source>
</evidence>
<dbReference type="InterPro" id="IPR003615">
    <property type="entry name" value="HNH_nuc"/>
</dbReference>
<dbReference type="InParanoid" id="A0A3N4LZ45"/>
<dbReference type="InterPro" id="IPR057203">
    <property type="entry name" value="DUF7881"/>
</dbReference>
<name>A0A3N4LZ45_9PEZI</name>
<organism evidence="3 4">
    <name type="scientific">Terfezia boudieri ATCC MYA-4762</name>
    <dbReference type="NCBI Taxonomy" id="1051890"/>
    <lineage>
        <taxon>Eukaryota</taxon>
        <taxon>Fungi</taxon>
        <taxon>Dikarya</taxon>
        <taxon>Ascomycota</taxon>
        <taxon>Pezizomycotina</taxon>
        <taxon>Pezizomycetes</taxon>
        <taxon>Pezizales</taxon>
        <taxon>Pezizaceae</taxon>
        <taxon>Terfezia</taxon>
    </lineage>
</organism>
<accession>A0A3N4LZ45</accession>
<reference evidence="3 4" key="1">
    <citation type="journal article" date="2018" name="Nat. Ecol. Evol.">
        <title>Pezizomycetes genomes reveal the molecular basis of ectomycorrhizal truffle lifestyle.</title>
        <authorList>
            <person name="Murat C."/>
            <person name="Payen T."/>
            <person name="Noel B."/>
            <person name="Kuo A."/>
            <person name="Morin E."/>
            <person name="Chen J."/>
            <person name="Kohler A."/>
            <person name="Krizsan K."/>
            <person name="Balestrini R."/>
            <person name="Da Silva C."/>
            <person name="Montanini B."/>
            <person name="Hainaut M."/>
            <person name="Levati E."/>
            <person name="Barry K.W."/>
            <person name="Belfiori B."/>
            <person name="Cichocki N."/>
            <person name="Clum A."/>
            <person name="Dockter R.B."/>
            <person name="Fauchery L."/>
            <person name="Guy J."/>
            <person name="Iotti M."/>
            <person name="Le Tacon F."/>
            <person name="Lindquist E.A."/>
            <person name="Lipzen A."/>
            <person name="Malagnac F."/>
            <person name="Mello A."/>
            <person name="Molinier V."/>
            <person name="Miyauchi S."/>
            <person name="Poulain J."/>
            <person name="Riccioni C."/>
            <person name="Rubini A."/>
            <person name="Sitrit Y."/>
            <person name="Splivallo R."/>
            <person name="Traeger S."/>
            <person name="Wang M."/>
            <person name="Zifcakova L."/>
            <person name="Wipf D."/>
            <person name="Zambonelli A."/>
            <person name="Paolocci F."/>
            <person name="Nowrousian M."/>
            <person name="Ottonello S."/>
            <person name="Baldrian P."/>
            <person name="Spatafora J.W."/>
            <person name="Henrissat B."/>
            <person name="Nagy L.G."/>
            <person name="Aury J.M."/>
            <person name="Wincker P."/>
            <person name="Grigoriev I.V."/>
            <person name="Bonfante P."/>
            <person name="Martin F.M."/>
        </authorList>
    </citation>
    <scope>NUCLEOTIDE SEQUENCE [LARGE SCALE GENOMIC DNA]</scope>
    <source>
        <strain evidence="3 4">ATCC MYA-4762</strain>
    </source>
</reference>